<feature type="chain" id="PRO_5014814365" evidence="1">
    <location>
        <begin position="23"/>
        <end position="163"/>
    </location>
</feature>
<organism evidence="2 3">
    <name type="scientific">Caulobacter zeae</name>
    <dbReference type="NCBI Taxonomy" id="2055137"/>
    <lineage>
        <taxon>Bacteria</taxon>
        <taxon>Pseudomonadati</taxon>
        <taxon>Pseudomonadota</taxon>
        <taxon>Alphaproteobacteria</taxon>
        <taxon>Caulobacterales</taxon>
        <taxon>Caulobacteraceae</taxon>
        <taxon>Caulobacter</taxon>
    </lineage>
</organism>
<keyword evidence="3" id="KW-1185">Reference proteome</keyword>
<dbReference type="AlphaFoldDB" id="A0A2N5DPP3"/>
<evidence type="ECO:0000313" key="2">
    <source>
        <dbReference type="EMBL" id="PLR28021.1"/>
    </source>
</evidence>
<feature type="signal peptide" evidence="1">
    <location>
        <begin position="1"/>
        <end position="22"/>
    </location>
</feature>
<proteinExistence type="predicted"/>
<evidence type="ECO:0000313" key="3">
    <source>
        <dbReference type="Proteomes" id="UP000234479"/>
    </source>
</evidence>
<name>A0A2N5DPP3_9CAUL</name>
<accession>A0A2N5DPP3</accession>
<comment type="caution">
    <text evidence="2">The sequence shown here is derived from an EMBL/GenBank/DDBJ whole genome shotgun (WGS) entry which is preliminary data.</text>
</comment>
<dbReference type="OrthoDB" id="7211068at2"/>
<dbReference type="EMBL" id="PJRS01000011">
    <property type="protein sequence ID" value="PLR28021.1"/>
    <property type="molecule type" value="Genomic_DNA"/>
</dbReference>
<evidence type="ECO:0000256" key="1">
    <source>
        <dbReference type="SAM" id="SignalP"/>
    </source>
</evidence>
<reference evidence="2 3" key="1">
    <citation type="submission" date="2017-12" db="EMBL/GenBank/DDBJ databases">
        <title>The genome sequence of Caulobacter sp. 410.</title>
        <authorList>
            <person name="Gao J."/>
            <person name="Mao X."/>
            <person name="Sun J."/>
        </authorList>
    </citation>
    <scope>NUCLEOTIDE SEQUENCE [LARGE SCALE GENOMIC DNA]</scope>
    <source>
        <strain evidence="2 3">410</strain>
    </source>
</reference>
<gene>
    <name evidence="2" type="ORF">SGCZBJ_06665</name>
</gene>
<keyword evidence="1" id="KW-0732">Signal</keyword>
<dbReference type="RefSeq" id="WP_101717217.1">
    <property type="nucleotide sequence ID" value="NZ_PJRS01000011.1"/>
</dbReference>
<dbReference type="Proteomes" id="UP000234479">
    <property type="component" value="Unassembled WGS sequence"/>
</dbReference>
<sequence>MRLFLGFVLAFVLGLAPGAAFAGWEATEWGMTPEQAQAAMPDLKPVKSGEKMDVGQVKSAGSVMLEGVKGKAELYYGPAGLELVGVKLPAQSCKAVGDAILRQRGKPLVVSDQVLFFLFIWHDEPRQTRIRQMFSPQAGICSVYFERLSTYRDGDLRRAAAKP</sequence>
<protein>
    <submittedName>
        <fullName evidence="2">Uncharacterized protein</fullName>
    </submittedName>
</protein>